<dbReference type="PANTHER" id="PTHR23004">
    <property type="entry name" value="DOUBLECORTIN DOMAIN CONTAINING 2"/>
    <property type="match status" value="1"/>
</dbReference>
<dbReference type="PANTHER" id="PTHR23004:SF11">
    <property type="entry name" value="PROTEIN RPI-1"/>
    <property type="match status" value="1"/>
</dbReference>
<reference evidence="2" key="1">
    <citation type="submission" date="2019-08" db="EMBL/GenBank/DDBJ databases">
        <title>The improved chromosome-level genome for the pearl oyster Pinctada fucata martensii using PacBio sequencing and Hi-C.</title>
        <authorList>
            <person name="Zheng Z."/>
        </authorList>
    </citation>
    <scope>NUCLEOTIDE SEQUENCE</scope>
    <source>
        <strain evidence="2">ZZ-2019</strain>
        <tissue evidence="2">Adductor muscle</tissue>
    </source>
</reference>
<dbReference type="GO" id="GO:0035556">
    <property type="term" value="P:intracellular signal transduction"/>
    <property type="evidence" value="ECO:0007669"/>
    <property type="project" value="InterPro"/>
</dbReference>
<sequence length="194" mass="22460">MRNQPLREDIELPQGKVIHVSLDGVKDSKPHKLLINPLVIKTFNGVLEELTRILRPPNAIRAIFTPEHGTRLTLYDQLQDDHIYIAGMAEKFRGQEYHQRLRDLPPIEMEDLPQGRIVYFYLDGDKYARPIRYLINHRTPKEFVEFLDEVGKKLKSPAPLRAVFTPESGTRVTMFQQLLDDHVYIAGSTDKMKG</sequence>
<name>A0AA88XNR3_PINIB</name>
<dbReference type="GO" id="GO:0005815">
    <property type="term" value="C:microtubule organizing center"/>
    <property type="evidence" value="ECO:0007669"/>
    <property type="project" value="TreeGrafter"/>
</dbReference>
<evidence type="ECO:0000313" key="2">
    <source>
        <dbReference type="EMBL" id="KAK3088867.1"/>
    </source>
</evidence>
<feature type="domain" description="Doublecortin" evidence="1">
    <location>
        <begin position="116"/>
        <end position="194"/>
    </location>
</feature>
<dbReference type="Proteomes" id="UP001186944">
    <property type="component" value="Unassembled WGS sequence"/>
</dbReference>
<dbReference type="SUPFAM" id="SSF89837">
    <property type="entry name" value="Doublecortin (DC)"/>
    <property type="match status" value="2"/>
</dbReference>
<comment type="caution">
    <text evidence="2">The sequence shown here is derived from an EMBL/GenBank/DDBJ whole genome shotgun (WGS) entry which is preliminary data.</text>
</comment>
<dbReference type="EMBL" id="VSWD01000011">
    <property type="protein sequence ID" value="KAK3088867.1"/>
    <property type="molecule type" value="Genomic_DNA"/>
</dbReference>
<organism evidence="2 3">
    <name type="scientific">Pinctada imbricata</name>
    <name type="common">Atlantic pearl-oyster</name>
    <name type="synonym">Pinctada martensii</name>
    <dbReference type="NCBI Taxonomy" id="66713"/>
    <lineage>
        <taxon>Eukaryota</taxon>
        <taxon>Metazoa</taxon>
        <taxon>Spiralia</taxon>
        <taxon>Lophotrochozoa</taxon>
        <taxon>Mollusca</taxon>
        <taxon>Bivalvia</taxon>
        <taxon>Autobranchia</taxon>
        <taxon>Pteriomorphia</taxon>
        <taxon>Pterioida</taxon>
        <taxon>Pterioidea</taxon>
        <taxon>Pteriidae</taxon>
        <taxon>Pinctada</taxon>
    </lineage>
</organism>
<dbReference type="GO" id="GO:0005874">
    <property type="term" value="C:microtubule"/>
    <property type="evidence" value="ECO:0007669"/>
    <property type="project" value="TreeGrafter"/>
</dbReference>
<keyword evidence="3" id="KW-1185">Reference proteome</keyword>
<proteinExistence type="predicted"/>
<dbReference type="InterPro" id="IPR003533">
    <property type="entry name" value="Doublecortin_dom"/>
</dbReference>
<dbReference type="InterPro" id="IPR036572">
    <property type="entry name" value="Doublecortin_dom_sf"/>
</dbReference>
<dbReference type="Gene3D" id="3.10.20.230">
    <property type="entry name" value="Doublecortin domain"/>
    <property type="match status" value="2"/>
</dbReference>
<gene>
    <name evidence="2" type="ORF">FSP39_024767</name>
</gene>
<dbReference type="AlphaFoldDB" id="A0AA88XNR3"/>
<accession>A0AA88XNR3</accession>
<evidence type="ECO:0000313" key="3">
    <source>
        <dbReference type="Proteomes" id="UP001186944"/>
    </source>
</evidence>
<dbReference type="SMART" id="SM00537">
    <property type="entry name" value="DCX"/>
    <property type="match status" value="2"/>
</dbReference>
<evidence type="ECO:0000259" key="1">
    <source>
        <dbReference type="PROSITE" id="PS50309"/>
    </source>
</evidence>
<dbReference type="PROSITE" id="PS50309">
    <property type="entry name" value="DC"/>
    <property type="match status" value="2"/>
</dbReference>
<dbReference type="Pfam" id="PF03607">
    <property type="entry name" value="DCX"/>
    <property type="match status" value="2"/>
</dbReference>
<protein>
    <recommendedName>
        <fullName evidence="1">Doublecortin domain-containing protein</fullName>
    </recommendedName>
</protein>
<feature type="domain" description="Doublecortin" evidence="1">
    <location>
        <begin position="16"/>
        <end position="98"/>
    </location>
</feature>